<gene>
    <name evidence="2" type="ORF">SNE40_018865</name>
</gene>
<reference evidence="2 3" key="1">
    <citation type="submission" date="2024-01" db="EMBL/GenBank/DDBJ databases">
        <title>The genome of the rayed Mediterranean limpet Patella caerulea (Linnaeus, 1758).</title>
        <authorList>
            <person name="Anh-Thu Weber A."/>
            <person name="Halstead-Nussloch G."/>
        </authorList>
    </citation>
    <scope>NUCLEOTIDE SEQUENCE [LARGE SCALE GENOMIC DNA]</scope>
    <source>
        <strain evidence="2">AATW-2023a</strain>
        <tissue evidence="2">Whole specimen</tissue>
    </source>
</reference>
<dbReference type="Pfam" id="PF13843">
    <property type="entry name" value="DDE_Tnp_1_7"/>
    <property type="match status" value="1"/>
</dbReference>
<dbReference type="PANTHER" id="PTHR46599:SF3">
    <property type="entry name" value="PIGGYBAC TRANSPOSABLE ELEMENT-DERIVED PROTEIN 4"/>
    <property type="match status" value="1"/>
</dbReference>
<dbReference type="PANTHER" id="PTHR46599">
    <property type="entry name" value="PIGGYBAC TRANSPOSABLE ELEMENT-DERIVED PROTEIN 4"/>
    <property type="match status" value="1"/>
</dbReference>
<dbReference type="Proteomes" id="UP001347796">
    <property type="component" value="Unassembled WGS sequence"/>
</dbReference>
<keyword evidence="3" id="KW-1185">Reference proteome</keyword>
<dbReference type="AlphaFoldDB" id="A0AAN8J8D5"/>
<evidence type="ECO:0000313" key="2">
    <source>
        <dbReference type="EMBL" id="KAK6170479.1"/>
    </source>
</evidence>
<sequence>MYGKVQGTMYYDTVYCMKSKPIKWGLKGWVLAGAKTNYVHQWRLYVGKEDNVRTENLGYQVVNDISSDMVPGQELYCDSLYTSVKLFQELQSKNIGACGTTQSNRKGNPKDLRPFNKKTTKRRLDELSPVFRYHDGLYLMAVG</sequence>
<protein>
    <recommendedName>
        <fullName evidence="1">PiggyBac transposable element-derived protein domain-containing protein</fullName>
    </recommendedName>
</protein>
<evidence type="ECO:0000313" key="3">
    <source>
        <dbReference type="Proteomes" id="UP001347796"/>
    </source>
</evidence>
<dbReference type="InterPro" id="IPR029526">
    <property type="entry name" value="PGBD"/>
</dbReference>
<proteinExistence type="predicted"/>
<dbReference type="EMBL" id="JAZGQO010000014">
    <property type="protein sequence ID" value="KAK6170479.1"/>
    <property type="molecule type" value="Genomic_DNA"/>
</dbReference>
<accession>A0AAN8J8D5</accession>
<comment type="caution">
    <text evidence="2">The sequence shown here is derived from an EMBL/GenBank/DDBJ whole genome shotgun (WGS) entry which is preliminary data.</text>
</comment>
<evidence type="ECO:0000259" key="1">
    <source>
        <dbReference type="Pfam" id="PF13843"/>
    </source>
</evidence>
<organism evidence="2 3">
    <name type="scientific">Patella caerulea</name>
    <name type="common">Rayed Mediterranean limpet</name>
    <dbReference type="NCBI Taxonomy" id="87958"/>
    <lineage>
        <taxon>Eukaryota</taxon>
        <taxon>Metazoa</taxon>
        <taxon>Spiralia</taxon>
        <taxon>Lophotrochozoa</taxon>
        <taxon>Mollusca</taxon>
        <taxon>Gastropoda</taxon>
        <taxon>Patellogastropoda</taxon>
        <taxon>Patelloidea</taxon>
        <taxon>Patellidae</taxon>
        <taxon>Patella</taxon>
    </lineage>
</organism>
<name>A0AAN8J8D5_PATCE</name>
<feature type="domain" description="PiggyBac transposable element-derived protein" evidence="1">
    <location>
        <begin position="17"/>
        <end position="136"/>
    </location>
</feature>